<dbReference type="SUPFAM" id="SSF55729">
    <property type="entry name" value="Acyl-CoA N-acyltransferases (Nat)"/>
    <property type="match status" value="1"/>
</dbReference>
<name>A0A1W6A0A9_9BACI</name>
<gene>
    <name evidence="2" type="ORF">HM131_00015</name>
    <name evidence="3" type="ORF">HM131_20465</name>
</gene>
<dbReference type="PROSITE" id="PS51186">
    <property type="entry name" value="GNAT"/>
    <property type="match status" value="1"/>
</dbReference>
<reference evidence="3 4" key="1">
    <citation type="submission" date="2017-04" db="EMBL/GenBank/DDBJ databases">
        <title>The whole genome sequencing and assembly of Halobacillus mangrovi strain.</title>
        <authorList>
            <person name="Lee S.-J."/>
            <person name="Park M.-K."/>
            <person name="Kim J.-Y."/>
            <person name="Lee Y.-J."/>
            <person name="Yi H."/>
            <person name="Bahn Y.-S."/>
            <person name="Kim J.F."/>
            <person name="Lee D.-W."/>
        </authorList>
    </citation>
    <scope>NUCLEOTIDE SEQUENCE [LARGE SCALE GENOMIC DNA]</scope>
    <source>
        <strain evidence="3 4">KTB 131</strain>
    </source>
</reference>
<dbReference type="Pfam" id="PF00583">
    <property type="entry name" value="Acetyltransf_1"/>
    <property type="match status" value="1"/>
</dbReference>
<dbReference type="GO" id="GO:0016747">
    <property type="term" value="F:acyltransferase activity, transferring groups other than amino-acyl groups"/>
    <property type="evidence" value="ECO:0007669"/>
    <property type="project" value="InterPro"/>
</dbReference>
<sequence length="136" mass="15648">MRRFTSTDDYQAIKPLLCLATSEGKAEQALFQYLKSEEQSLFLYEKEGMLAGCMGIKFTTNYNAVIQQIAVSPGYRKQRIGKSMVEFILEQYKLRELSAETDDEAVGFYQKLGFEVKSLGEKYKGVTRYQCTLYQN</sequence>
<proteinExistence type="predicted"/>
<accession>A0A1W6A0A9</accession>
<dbReference type="KEGG" id="hmn:HM131_20465"/>
<dbReference type="STRING" id="402384.HM131_00015"/>
<dbReference type="EMBL" id="CP020772">
    <property type="protein sequence ID" value="ARI79055.1"/>
    <property type="molecule type" value="Genomic_DNA"/>
</dbReference>
<dbReference type="Gene3D" id="3.40.630.30">
    <property type="match status" value="1"/>
</dbReference>
<dbReference type="InterPro" id="IPR000182">
    <property type="entry name" value="GNAT_dom"/>
</dbReference>
<dbReference type="CDD" id="cd04301">
    <property type="entry name" value="NAT_SF"/>
    <property type="match status" value="1"/>
</dbReference>
<evidence type="ECO:0000313" key="3">
    <source>
        <dbReference type="EMBL" id="ARI79055.1"/>
    </source>
</evidence>
<organism evidence="3 4">
    <name type="scientific">Halobacillus mangrovi</name>
    <dbReference type="NCBI Taxonomy" id="402384"/>
    <lineage>
        <taxon>Bacteria</taxon>
        <taxon>Bacillati</taxon>
        <taxon>Bacillota</taxon>
        <taxon>Bacilli</taxon>
        <taxon>Bacillales</taxon>
        <taxon>Bacillaceae</taxon>
        <taxon>Halobacillus</taxon>
    </lineage>
</organism>
<dbReference type="OrthoDB" id="45853at2"/>
<dbReference type="InterPro" id="IPR016181">
    <property type="entry name" value="Acyl_CoA_acyltransferase"/>
</dbReference>
<keyword evidence="4" id="KW-1185">Reference proteome</keyword>
<evidence type="ECO:0000259" key="1">
    <source>
        <dbReference type="PROSITE" id="PS51186"/>
    </source>
</evidence>
<dbReference type="RefSeq" id="WP_085026786.1">
    <property type="nucleotide sequence ID" value="NZ_CP020772.1"/>
</dbReference>
<dbReference type="KEGG" id="hmn:HM131_00015"/>
<feature type="domain" description="N-acetyltransferase" evidence="1">
    <location>
        <begin position="1"/>
        <end position="134"/>
    </location>
</feature>
<dbReference type="EMBL" id="CP020772">
    <property type="protein sequence ID" value="ARI75331.1"/>
    <property type="molecule type" value="Genomic_DNA"/>
</dbReference>
<evidence type="ECO:0000313" key="4">
    <source>
        <dbReference type="Proteomes" id="UP000192527"/>
    </source>
</evidence>
<evidence type="ECO:0000313" key="2">
    <source>
        <dbReference type="EMBL" id="ARI75331.1"/>
    </source>
</evidence>
<dbReference type="AlphaFoldDB" id="A0A1W6A0A9"/>
<protein>
    <recommendedName>
        <fullName evidence="1">N-acetyltransferase domain-containing protein</fullName>
    </recommendedName>
</protein>
<dbReference type="Proteomes" id="UP000192527">
    <property type="component" value="Chromosome"/>
</dbReference>